<evidence type="ECO:0000313" key="3">
    <source>
        <dbReference type="EMBL" id="CAF4602734.1"/>
    </source>
</evidence>
<feature type="domain" description="Peptidase M28" evidence="1">
    <location>
        <begin position="6"/>
        <end position="67"/>
    </location>
</feature>
<dbReference type="AlphaFoldDB" id="A0A8S2Z5G7"/>
<evidence type="ECO:0000259" key="1">
    <source>
        <dbReference type="Pfam" id="PF04389"/>
    </source>
</evidence>
<dbReference type="SUPFAM" id="SSF53187">
    <property type="entry name" value="Zn-dependent exopeptidases"/>
    <property type="match status" value="1"/>
</dbReference>
<gene>
    <name evidence="2" type="ORF">GIL414_LOCUS36022</name>
    <name evidence="3" type="ORF">GIL414_LOCUS38999</name>
</gene>
<organism evidence="3 4">
    <name type="scientific">Rotaria magnacalcarata</name>
    <dbReference type="NCBI Taxonomy" id="392030"/>
    <lineage>
        <taxon>Eukaryota</taxon>
        <taxon>Metazoa</taxon>
        <taxon>Spiralia</taxon>
        <taxon>Gnathifera</taxon>
        <taxon>Rotifera</taxon>
        <taxon>Eurotatoria</taxon>
        <taxon>Bdelloidea</taxon>
        <taxon>Philodinida</taxon>
        <taxon>Philodinidae</taxon>
        <taxon>Rotaria</taxon>
    </lineage>
</organism>
<feature type="non-terminal residue" evidence="3">
    <location>
        <position position="80"/>
    </location>
</feature>
<protein>
    <recommendedName>
        <fullName evidence="1">Peptidase M28 domain-containing protein</fullName>
    </recommendedName>
</protein>
<dbReference type="Gene3D" id="3.40.630.10">
    <property type="entry name" value="Zn peptidases"/>
    <property type="match status" value="1"/>
</dbReference>
<dbReference type="InterPro" id="IPR007484">
    <property type="entry name" value="Peptidase_M28"/>
</dbReference>
<dbReference type="Pfam" id="PF04389">
    <property type="entry name" value="Peptidase_M28"/>
    <property type="match status" value="1"/>
</dbReference>
<dbReference type="EMBL" id="CAJOBJ010104470">
    <property type="protein sequence ID" value="CAF4602734.1"/>
    <property type="molecule type" value="Genomic_DNA"/>
</dbReference>
<reference evidence="3" key="1">
    <citation type="submission" date="2021-02" db="EMBL/GenBank/DDBJ databases">
        <authorList>
            <person name="Nowell W R."/>
        </authorList>
    </citation>
    <scope>NUCLEOTIDE SEQUENCE</scope>
</reference>
<evidence type="ECO:0000313" key="4">
    <source>
        <dbReference type="Proteomes" id="UP000681720"/>
    </source>
</evidence>
<sequence length="80" mass="9056">TSIYTTLKYRIRFCWWGAEEIGLIGSDFYVKQAKLSTIIGERLSDNLVNLNFDMLGSPNYVFGIYNGETITNTTPENAIP</sequence>
<name>A0A8S2Z5G7_9BILA</name>
<accession>A0A8S2Z5G7</accession>
<feature type="non-terminal residue" evidence="3">
    <location>
        <position position="1"/>
    </location>
</feature>
<dbReference type="EMBL" id="CAJOBJ010088461">
    <property type="protein sequence ID" value="CAF4530933.1"/>
    <property type="molecule type" value="Genomic_DNA"/>
</dbReference>
<dbReference type="Proteomes" id="UP000681720">
    <property type="component" value="Unassembled WGS sequence"/>
</dbReference>
<proteinExistence type="predicted"/>
<comment type="caution">
    <text evidence="3">The sequence shown here is derived from an EMBL/GenBank/DDBJ whole genome shotgun (WGS) entry which is preliminary data.</text>
</comment>
<evidence type="ECO:0000313" key="2">
    <source>
        <dbReference type="EMBL" id="CAF4530933.1"/>
    </source>
</evidence>